<evidence type="ECO:0000313" key="3">
    <source>
        <dbReference type="Proteomes" id="UP000293912"/>
    </source>
</evidence>
<keyword evidence="3" id="KW-1185">Reference proteome</keyword>
<proteinExistence type="predicted"/>
<evidence type="ECO:0000259" key="1">
    <source>
        <dbReference type="SMART" id="SM00953"/>
    </source>
</evidence>
<accession>A0A4P6X2G6</accession>
<evidence type="ECO:0000313" key="2">
    <source>
        <dbReference type="EMBL" id="QBM29339.1"/>
    </source>
</evidence>
<dbReference type="KEGG" id="hpse:HPF_16725"/>
<name>A0A4P6X2G6_HYDPS</name>
<feature type="domain" description="RES" evidence="1">
    <location>
        <begin position="59"/>
        <end position="182"/>
    </location>
</feature>
<organism evidence="2 3">
    <name type="scientific">Hydrogenophaga pseudoflava</name>
    <name type="common">Pseudomonas carboxydoflava</name>
    <dbReference type="NCBI Taxonomy" id="47421"/>
    <lineage>
        <taxon>Bacteria</taxon>
        <taxon>Pseudomonadati</taxon>
        <taxon>Pseudomonadota</taxon>
        <taxon>Betaproteobacteria</taxon>
        <taxon>Burkholderiales</taxon>
        <taxon>Comamonadaceae</taxon>
        <taxon>Hydrogenophaga</taxon>
    </lineage>
</organism>
<dbReference type="Pfam" id="PF08808">
    <property type="entry name" value="RES"/>
    <property type="match status" value="1"/>
</dbReference>
<dbReference type="InterPro" id="IPR014914">
    <property type="entry name" value="RES_dom"/>
</dbReference>
<gene>
    <name evidence="2" type="ORF">HPF_16725</name>
</gene>
<reference evidence="2 3" key="1">
    <citation type="submission" date="2019-03" db="EMBL/GenBank/DDBJ databases">
        <authorList>
            <person name="Sebastian G."/>
            <person name="Baumann P."/>
            <person name="Ruckert C."/>
            <person name="Kalinowski J."/>
            <person name="Nebel B."/>
            <person name="Takors R."/>
            <person name="Blombach B."/>
        </authorList>
    </citation>
    <scope>NUCLEOTIDE SEQUENCE [LARGE SCALE GENOMIC DNA]</scope>
    <source>
        <strain evidence="2 3">DSM 1084</strain>
    </source>
</reference>
<dbReference type="SMART" id="SM00953">
    <property type="entry name" value="RES"/>
    <property type="match status" value="1"/>
</dbReference>
<protein>
    <submittedName>
        <fullName evidence="2">RES domain protein</fullName>
    </submittedName>
</protein>
<sequence length="215" mass="24072">MRNGYWVWQQQRDIDAPLLMNLKELKPPLIELPAGQTFFRVQVLRARPGAVKTNGLLLPPAGVLSGRFCLTDQVTAYLADSADTALFEAQFRRDTKSRSLGELRKRALLQFTTVRPLRLVDLRPLAEPYPLLLSLRIEQTQALARDCFKAGHQGLIYASAQHMQHACVCLFPDGIAALKRQQQWPLVKPSTRQLLHAVVDAARRSGVPLLEEGAS</sequence>
<dbReference type="EMBL" id="CP037867">
    <property type="protein sequence ID" value="QBM29339.1"/>
    <property type="molecule type" value="Genomic_DNA"/>
</dbReference>
<dbReference type="Proteomes" id="UP000293912">
    <property type="component" value="Chromosome"/>
</dbReference>
<dbReference type="AlphaFoldDB" id="A0A4P6X2G6"/>